<dbReference type="PANTHER" id="PTHR37019:SF1">
    <property type="entry name" value="EXPERA DOMAIN-CONTAINING PROTEIN"/>
    <property type="match status" value="1"/>
</dbReference>
<evidence type="ECO:0000313" key="4">
    <source>
        <dbReference type="Proteomes" id="UP000230002"/>
    </source>
</evidence>
<reference evidence="3 4" key="1">
    <citation type="journal article" date="2015" name="Sci. Rep.">
        <title>Chromosome-level genome map provides insights into diverse defense mechanisms in the medicinal fungus Ganoderma sinense.</title>
        <authorList>
            <person name="Zhu Y."/>
            <person name="Xu J."/>
            <person name="Sun C."/>
            <person name="Zhou S."/>
            <person name="Xu H."/>
            <person name="Nelson D.R."/>
            <person name="Qian J."/>
            <person name="Song J."/>
            <person name="Luo H."/>
            <person name="Xiang L."/>
            <person name="Li Y."/>
            <person name="Xu Z."/>
            <person name="Ji A."/>
            <person name="Wang L."/>
            <person name="Lu S."/>
            <person name="Hayward A."/>
            <person name="Sun W."/>
            <person name="Li X."/>
            <person name="Schwartz D.C."/>
            <person name="Wang Y."/>
            <person name="Chen S."/>
        </authorList>
    </citation>
    <scope>NUCLEOTIDE SEQUENCE [LARGE SCALE GENOMIC DNA]</scope>
    <source>
        <strain evidence="3 4">ZZ0214-1</strain>
    </source>
</reference>
<gene>
    <name evidence="3" type="ORF">GSI_01348</name>
</gene>
<evidence type="ECO:0000259" key="2">
    <source>
        <dbReference type="Pfam" id="PF24803"/>
    </source>
</evidence>
<dbReference type="AlphaFoldDB" id="A0A2G8SV66"/>
<comment type="caution">
    <text evidence="3">The sequence shown here is derived from an EMBL/GenBank/DDBJ whole genome shotgun (WGS) entry which is preliminary data.</text>
</comment>
<dbReference type="OrthoDB" id="5313995at2759"/>
<dbReference type="InterPro" id="IPR056121">
    <property type="entry name" value="DUF7704"/>
</dbReference>
<keyword evidence="4" id="KW-1185">Reference proteome</keyword>
<feature type="transmembrane region" description="Helical" evidence="1">
    <location>
        <begin position="99"/>
        <end position="118"/>
    </location>
</feature>
<feature type="transmembrane region" description="Helical" evidence="1">
    <location>
        <begin position="68"/>
        <end position="87"/>
    </location>
</feature>
<accession>A0A2G8SV66</accession>
<feature type="domain" description="DUF7704" evidence="2">
    <location>
        <begin position="14"/>
        <end position="146"/>
    </location>
</feature>
<dbReference type="Proteomes" id="UP000230002">
    <property type="component" value="Unassembled WGS sequence"/>
</dbReference>
<organism evidence="3 4">
    <name type="scientific">Ganoderma sinense ZZ0214-1</name>
    <dbReference type="NCBI Taxonomy" id="1077348"/>
    <lineage>
        <taxon>Eukaryota</taxon>
        <taxon>Fungi</taxon>
        <taxon>Dikarya</taxon>
        <taxon>Basidiomycota</taxon>
        <taxon>Agaricomycotina</taxon>
        <taxon>Agaricomycetes</taxon>
        <taxon>Polyporales</taxon>
        <taxon>Polyporaceae</taxon>
        <taxon>Ganoderma</taxon>
    </lineage>
</organism>
<feature type="transmembrane region" description="Helical" evidence="1">
    <location>
        <begin position="130"/>
        <end position="148"/>
    </location>
</feature>
<keyword evidence="1" id="KW-0472">Membrane</keyword>
<feature type="transmembrane region" description="Helical" evidence="1">
    <location>
        <begin position="23"/>
        <end position="48"/>
    </location>
</feature>
<keyword evidence="1" id="KW-1133">Transmembrane helix</keyword>
<dbReference type="Pfam" id="PF24803">
    <property type="entry name" value="DUF7704"/>
    <property type="match status" value="1"/>
</dbReference>
<evidence type="ECO:0000256" key="1">
    <source>
        <dbReference type="SAM" id="Phobius"/>
    </source>
</evidence>
<sequence length="169" mass="17642">MASSPSSPSTPDLSTIPLAYRIFFLYLEPLTALVGASFATLAPAQYLAHLSPPPPSSFPSDPETGTLVAVYQLANLFLFCALSEALVLRSTASRRTWRALLGALLVADAGHLATLLPLARAGGFVSGDAAFVYVAAGMRVAFLLGFGFKRPSTEAGREGQPLVGGDDVD</sequence>
<dbReference type="PANTHER" id="PTHR37019">
    <property type="entry name" value="CHROMOSOME 1, WHOLE GENOME SHOTGUN SEQUENCE"/>
    <property type="match status" value="1"/>
</dbReference>
<keyword evidence="1" id="KW-0812">Transmembrane</keyword>
<name>A0A2G8SV66_9APHY</name>
<protein>
    <recommendedName>
        <fullName evidence="2">DUF7704 domain-containing protein</fullName>
    </recommendedName>
</protein>
<proteinExistence type="predicted"/>
<evidence type="ECO:0000313" key="3">
    <source>
        <dbReference type="EMBL" id="PIL37654.1"/>
    </source>
</evidence>
<dbReference type="EMBL" id="AYKW01000001">
    <property type="protein sequence ID" value="PIL37654.1"/>
    <property type="molecule type" value="Genomic_DNA"/>
</dbReference>